<gene>
    <name evidence="6" type="ORF">NHX12_018980</name>
</gene>
<evidence type="ECO:0000256" key="1">
    <source>
        <dbReference type="ARBA" id="ARBA00004141"/>
    </source>
</evidence>
<protein>
    <recommendedName>
        <fullName evidence="8">PQ-loop repeat-containing protein 3</fullName>
    </recommendedName>
</protein>
<comment type="subcellular location">
    <subcellularLocation>
        <location evidence="1">Membrane</location>
        <topology evidence="1">Multi-pass membrane protein</topology>
    </subcellularLocation>
</comment>
<keyword evidence="2 5" id="KW-0812">Transmembrane</keyword>
<dbReference type="PROSITE" id="PS51257">
    <property type="entry name" value="PROKAR_LIPOPROTEIN"/>
    <property type="match status" value="1"/>
</dbReference>
<sequence length="180" mass="20556">MASDKLLHIANFTTIFACMVVKFPQIFLLVRAKSTKGISFNSLFLELIGMLPPPASSTQLMYYDYPPPTYLEYPILMAQGWRLLTLQSWVVDLAMSLCLFISAGSKLAQLQCLWRTKDSDQVSALSWSLAIYTSLTRIYTTLVMTGDMQVLVRYVVMGLLNVWVLLTVLHYRRRATKKEQ</sequence>
<evidence type="ECO:0000256" key="5">
    <source>
        <dbReference type="SAM" id="Phobius"/>
    </source>
</evidence>
<organism evidence="6 7">
    <name type="scientific">Muraenolepis orangiensis</name>
    <name type="common">Patagonian moray cod</name>
    <dbReference type="NCBI Taxonomy" id="630683"/>
    <lineage>
        <taxon>Eukaryota</taxon>
        <taxon>Metazoa</taxon>
        <taxon>Chordata</taxon>
        <taxon>Craniata</taxon>
        <taxon>Vertebrata</taxon>
        <taxon>Euteleostomi</taxon>
        <taxon>Actinopterygii</taxon>
        <taxon>Neopterygii</taxon>
        <taxon>Teleostei</taxon>
        <taxon>Neoteleostei</taxon>
        <taxon>Acanthomorphata</taxon>
        <taxon>Zeiogadaria</taxon>
        <taxon>Gadariae</taxon>
        <taxon>Gadiformes</taxon>
        <taxon>Muraenolepidoidei</taxon>
        <taxon>Muraenolepididae</taxon>
        <taxon>Muraenolepis</taxon>
    </lineage>
</organism>
<dbReference type="Proteomes" id="UP001148018">
    <property type="component" value="Unassembled WGS sequence"/>
</dbReference>
<dbReference type="GO" id="GO:0016020">
    <property type="term" value="C:membrane"/>
    <property type="evidence" value="ECO:0007669"/>
    <property type="project" value="UniProtKB-SubCell"/>
</dbReference>
<feature type="transmembrane region" description="Helical" evidence="5">
    <location>
        <begin position="6"/>
        <end position="30"/>
    </location>
</feature>
<dbReference type="SMART" id="SM00679">
    <property type="entry name" value="CTNS"/>
    <property type="match status" value="1"/>
</dbReference>
<proteinExistence type="predicted"/>
<dbReference type="Gene3D" id="1.20.1280.290">
    <property type="match status" value="1"/>
</dbReference>
<keyword evidence="7" id="KW-1185">Reference proteome</keyword>
<accession>A0A9Q0EY06</accession>
<feature type="transmembrane region" description="Helical" evidence="5">
    <location>
        <begin position="151"/>
        <end position="171"/>
    </location>
</feature>
<feature type="transmembrane region" description="Helical" evidence="5">
    <location>
        <begin position="124"/>
        <end position="145"/>
    </location>
</feature>
<dbReference type="AlphaFoldDB" id="A0A9Q0EY06"/>
<evidence type="ECO:0000256" key="4">
    <source>
        <dbReference type="ARBA" id="ARBA00023136"/>
    </source>
</evidence>
<evidence type="ECO:0000256" key="2">
    <source>
        <dbReference type="ARBA" id="ARBA00022692"/>
    </source>
</evidence>
<dbReference type="OrthoDB" id="271506at2759"/>
<evidence type="ECO:0000313" key="6">
    <source>
        <dbReference type="EMBL" id="KAJ3612722.1"/>
    </source>
</evidence>
<name>A0A9Q0EY06_9TELE</name>
<dbReference type="InterPro" id="IPR006603">
    <property type="entry name" value="PQ-loop_rpt"/>
</dbReference>
<evidence type="ECO:0008006" key="8">
    <source>
        <dbReference type="Google" id="ProtNLM"/>
    </source>
</evidence>
<feature type="transmembrane region" description="Helical" evidence="5">
    <location>
        <begin position="83"/>
        <end position="103"/>
    </location>
</feature>
<evidence type="ECO:0000313" key="7">
    <source>
        <dbReference type="Proteomes" id="UP001148018"/>
    </source>
</evidence>
<dbReference type="Pfam" id="PF04193">
    <property type="entry name" value="PQ-loop"/>
    <property type="match status" value="1"/>
</dbReference>
<dbReference type="EMBL" id="JANIIK010000035">
    <property type="protein sequence ID" value="KAJ3612722.1"/>
    <property type="molecule type" value="Genomic_DNA"/>
</dbReference>
<reference evidence="6" key="1">
    <citation type="submission" date="2022-07" db="EMBL/GenBank/DDBJ databases">
        <title>Chromosome-level genome of Muraenolepis orangiensis.</title>
        <authorList>
            <person name="Kim J."/>
        </authorList>
    </citation>
    <scope>NUCLEOTIDE SEQUENCE</scope>
    <source>
        <strain evidence="6">KU_S4_2022</strain>
        <tissue evidence="6">Muscle</tissue>
    </source>
</reference>
<dbReference type="PANTHER" id="PTHR12226">
    <property type="entry name" value="MANNOSE-P-DOLICHOL UTILIZATION DEFECT 1 LEC35 -RELATED"/>
    <property type="match status" value="1"/>
</dbReference>
<dbReference type="PANTHER" id="PTHR12226:SF3">
    <property type="entry name" value="SOLUTE CARRIER FAMILY 66 MEMBER 3"/>
    <property type="match status" value="1"/>
</dbReference>
<keyword evidence="4 5" id="KW-0472">Membrane</keyword>
<evidence type="ECO:0000256" key="3">
    <source>
        <dbReference type="ARBA" id="ARBA00022989"/>
    </source>
</evidence>
<comment type="caution">
    <text evidence="6">The sequence shown here is derived from an EMBL/GenBank/DDBJ whole genome shotgun (WGS) entry which is preliminary data.</text>
</comment>
<keyword evidence="3 5" id="KW-1133">Transmembrane helix</keyword>
<dbReference type="InterPro" id="IPR016817">
    <property type="entry name" value="MannP-dilichol_defect-1"/>
</dbReference>